<dbReference type="InterPro" id="IPR049730">
    <property type="entry name" value="SNF2/RAD54-like_C"/>
</dbReference>
<evidence type="ECO:0000256" key="5">
    <source>
        <dbReference type="SAM" id="Coils"/>
    </source>
</evidence>
<organism evidence="9 10">
    <name type="scientific">Thermus scotoductus</name>
    <dbReference type="NCBI Taxonomy" id="37636"/>
    <lineage>
        <taxon>Bacteria</taxon>
        <taxon>Thermotogati</taxon>
        <taxon>Deinococcota</taxon>
        <taxon>Deinococci</taxon>
        <taxon>Thermales</taxon>
        <taxon>Thermaceae</taxon>
        <taxon>Thermus</taxon>
    </lineage>
</organism>
<protein>
    <submittedName>
        <fullName evidence="9">Helicase</fullName>
    </submittedName>
</protein>
<dbReference type="PROSITE" id="PS51194">
    <property type="entry name" value="HELICASE_CTER"/>
    <property type="match status" value="1"/>
</dbReference>
<dbReference type="Pfam" id="PF13020">
    <property type="entry name" value="NOV_C"/>
    <property type="match status" value="1"/>
</dbReference>
<evidence type="ECO:0000313" key="9">
    <source>
        <dbReference type="EMBL" id="RTH40125.1"/>
    </source>
</evidence>
<dbReference type="SMART" id="SM00487">
    <property type="entry name" value="DEXDc"/>
    <property type="match status" value="1"/>
</dbReference>
<feature type="domain" description="Helicase ATP-binding" evidence="7">
    <location>
        <begin position="135"/>
        <end position="306"/>
    </location>
</feature>
<reference evidence="9 10" key="1">
    <citation type="journal article" date="2019" name="Extremophiles">
        <title>Biogeography of thermophiles and predominance of Thermus scotoductus in domestic water heaters.</title>
        <authorList>
            <person name="Wilpiszeski R.L."/>
            <person name="Zhang Z."/>
            <person name="House C.H."/>
        </authorList>
    </citation>
    <scope>NUCLEOTIDE SEQUENCE [LARGE SCALE GENOMIC DNA]</scope>
    <source>
        <strain evidence="9 10">24_S24</strain>
    </source>
</reference>
<dbReference type="SUPFAM" id="SSF52540">
    <property type="entry name" value="P-loop containing nucleoside triphosphate hydrolases"/>
    <property type="match status" value="2"/>
</dbReference>
<evidence type="ECO:0000256" key="4">
    <source>
        <dbReference type="ARBA" id="ARBA00022840"/>
    </source>
</evidence>
<dbReference type="InterPro" id="IPR038718">
    <property type="entry name" value="SNF2-like_sf"/>
</dbReference>
<comment type="caution">
    <text evidence="9">The sequence shown here is derived from an EMBL/GenBank/DDBJ whole genome shotgun (WGS) entry which is preliminary data.</text>
</comment>
<dbReference type="Gene3D" id="3.40.50.300">
    <property type="entry name" value="P-loop containing nucleotide triphosphate hydrolases"/>
    <property type="match status" value="1"/>
</dbReference>
<evidence type="ECO:0000256" key="2">
    <source>
        <dbReference type="ARBA" id="ARBA00022801"/>
    </source>
</evidence>
<dbReference type="Pfam" id="PF00176">
    <property type="entry name" value="SNF2-rel_dom"/>
    <property type="match status" value="1"/>
</dbReference>
<keyword evidence="1" id="KW-0547">Nucleotide-binding</keyword>
<feature type="domain" description="Helicase C-terminal" evidence="8">
    <location>
        <begin position="501"/>
        <end position="666"/>
    </location>
</feature>
<dbReference type="PROSITE" id="PS51192">
    <property type="entry name" value="HELICASE_ATP_BIND_1"/>
    <property type="match status" value="1"/>
</dbReference>
<evidence type="ECO:0000256" key="1">
    <source>
        <dbReference type="ARBA" id="ARBA00022741"/>
    </source>
</evidence>
<proteinExistence type="predicted"/>
<gene>
    <name evidence="9" type="ORF">CSW37_00775</name>
</gene>
<name>A0A430SI15_THESC</name>
<evidence type="ECO:0000313" key="10">
    <source>
        <dbReference type="Proteomes" id="UP000288051"/>
    </source>
</evidence>
<dbReference type="InterPro" id="IPR000330">
    <property type="entry name" value="SNF2_N"/>
</dbReference>
<evidence type="ECO:0000256" key="3">
    <source>
        <dbReference type="ARBA" id="ARBA00022806"/>
    </source>
</evidence>
<evidence type="ECO:0000259" key="8">
    <source>
        <dbReference type="PROSITE" id="PS51194"/>
    </source>
</evidence>
<dbReference type="GO" id="GO:0016787">
    <property type="term" value="F:hydrolase activity"/>
    <property type="evidence" value="ECO:0007669"/>
    <property type="project" value="UniProtKB-KW"/>
</dbReference>
<evidence type="ECO:0000256" key="6">
    <source>
        <dbReference type="SAM" id="MobiDB-lite"/>
    </source>
</evidence>
<dbReference type="Gene3D" id="3.40.50.10810">
    <property type="entry name" value="Tandem AAA-ATPase domain"/>
    <property type="match status" value="1"/>
</dbReference>
<dbReference type="AlphaFoldDB" id="A0A430SI15"/>
<dbReference type="InterPro" id="IPR024975">
    <property type="entry name" value="NOV_C"/>
</dbReference>
<dbReference type="InterPro" id="IPR014001">
    <property type="entry name" value="Helicase_ATP-bd"/>
</dbReference>
<accession>A0A430SI15</accession>
<dbReference type="InterPro" id="IPR001650">
    <property type="entry name" value="Helicase_C-like"/>
</dbReference>
<dbReference type="InterPro" id="IPR057342">
    <property type="entry name" value="DEXDc_RapA"/>
</dbReference>
<dbReference type="CDD" id="cd18011">
    <property type="entry name" value="DEXDc_RapA"/>
    <property type="match status" value="1"/>
</dbReference>
<dbReference type="RefSeq" id="WP_126208626.1">
    <property type="nucleotide sequence ID" value="NZ_PELZ01000016.1"/>
</dbReference>
<sequence length="1150" mass="131207">MKPEDPARRPAVEEGFAGFRQPLTLESLRPGIRVRGLLPYGSVRLESVRLLDGVAQVTYRDSSGTLGEALIYPDDLPRLEVEAAPRFPLDAPGDEFRLAAEAKRIRLAYLFDPLMGVHTSLVEPLPHQIEAVYGHMLRKNPLRFLLADDPGAGKTIMAGLLVRELSLRGALERALVVAPGALVLQWQEELWEKFRLQFRVFSRFILETSTGNPFRDYPLWIARMDGLARFPEVVEKALEVDWDLVVVDEAHKMSASYYGQELKATRRYRLGQRLAEKTKHFLLLTATPHRGKEEDFRLFLSLLDPDRFAGKSRTGGPSLDTAGVYLRRQKEDLVRFDGTPLFPERRAYTVAYSLSPEEMSLYEAVTDYVREEMNRAEVLEKDQQRTVGFALTLLQRRLASSPLAIYRSLERRRRRLEARLEEVRRGLSLGFPILDEEEIEEKEEFPDEELEGAPEVLDQATAARTVVELEREIQTLNRLEREAKALLRGERDRKWQELRSLIQSDLIRGRKLIVFTEHKDTLEYLERRLINYLGRPEAVVAIHGGLSREERRLRQSYFSQDPRALILVATDAAGEGVNLQQAHLLINYDLPWNPARLEQRFGRIHRIGQTEVCHMWNLVAENTREGQVYLRLLRKLEEASQALGGKVFDVLGRVFAERPLKELLLEAIRYGEDPNVRARLFRQVDGAVDKERLEKLLQDALATEVLDPARLTALREQMERAEARRLQPHYLTSFFREALARLGGTVHAREEGRMEVTFVPPRVRQARPGVLRSYTRVTFHKDKVAIPGKPQAEFLVPGHPLLEGLLDAVLAEWGSALDRGTVLVDEDAQHPRLILALEHEVHDASGPVSRRFLYVGVTLEDPPKLVEEGPAPYLDLRPPTDLEREQARELLKNLNMEVLLAQAEGYATSRLAREHFEEVRRHREVEVDRTLRAVRDRLLSEIYHWDHQAAREEERAKAGKPGAAGRAQRARHLADELRERLKRREEQLQGARHLRSLPPRLSQSMLVIPPLAKSVEPKDPGSEERDRIERLAVEAVLWAERQMGNEPKEMPPGFPGYDIESGTPGGSLRFLEVKGKGPGAEVVTLSRTQILTALNKPGSWFLAVVETDGQKALRVHYIPTPADREPDFDAVSVNYDLRKLLAKAVQVVEL</sequence>
<dbReference type="GO" id="GO:0004386">
    <property type="term" value="F:helicase activity"/>
    <property type="evidence" value="ECO:0007669"/>
    <property type="project" value="UniProtKB-KW"/>
</dbReference>
<dbReference type="CDD" id="cd18793">
    <property type="entry name" value="SF2_C_SNF"/>
    <property type="match status" value="1"/>
</dbReference>
<keyword evidence="3 9" id="KW-0347">Helicase</keyword>
<keyword evidence="2" id="KW-0378">Hydrolase</keyword>
<dbReference type="PANTHER" id="PTHR45766">
    <property type="entry name" value="DNA ANNEALING HELICASE AND ENDONUCLEASE ZRANB3 FAMILY MEMBER"/>
    <property type="match status" value="1"/>
</dbReference>
<dbReference type="SMART" id="SM00490">
    <property type="entry name" value="HELICc"/>
    <property type="match status" value="1"/>
</dbReference>
<feature type="region of interest" description="Disordered" evidence="6">
    <location>
        <begin position="952"/>
        <end position="972"/>
    </location>
</feature>
<dbReference type="GO" id="GO:0005524">
    <property type="term" value="F:ATP binding"/>
    <property type="evidence" value="ECO:0007669"/>
    <property type="project" value="UniProtKB-KW"/>
</dbReference>
<keyword evidence="5" id="KW-0175">Coiled coil</keyword>
<dbReference type="Pfam" id="PF00271">
    <property type="entry name" value="Helicase_C"/>
    <property type="match status" value="1"/>
</dbReference>
<dbReference type="EMBL" id="PELZ01000016">
    <property type="protein sequence ID" value="RTH40125.1"/>
    <property type="molecule type" value="Genomic_DNA"/>
</dbReference>
<dbReference type="Proteomes" id="UP000288051">
    <property type="component" value="Unassembled WGS sequence"/>
</dbReference>
<evidence type="ECO:0000259" key="7">
    <source>
        <dbReference type="PROSITE" id="PS51192"/>
    </source>
</evidence>
<keyword evidence="4" id="KW-0067">ATP-binding</keyword>
<dbReference type="PANTHER" id="PTHR45766:SF6">
    <property type="entry name" value="SWI_SNF-RELATED MATRIX-ASSOCIATED ACTIN-DEPENDENT REGULATOR OF CHROMATIN SUBFAMILY A-LIKE PROTEIN 1"/>
    <property type="match status" value="1"/>
</dbReference>
<feature type="coiled-coil region" evidence="5">
    <location>
        <begin position="459"/>
        <end position="489"/>
    </location>
</feature>
<dbReference type="InterPro" id="IPR027417">
    <property type="entry name" value="P-loop_NTPase"/>
</dbReference>